<dbReference type="Gene3D" id="3.40.640.10">
    <property type="entry name" value="Type I PLP-dependent aspartate aminotransferase-like (Major domain)"/>
    <property type="match status" value="1"/>
</dbReference>
<evidence type="ECO:0000313" key="4">
    <source>
        <dbReference type="EMBL" id="MCK0532595.1"/>
    </source>
</evidence>
<evidence type="ECO:0000256" key="2">
    <source>
        <dbReference type="ARBA" id="ARBA00022898"/>
    </source>
</evidence>
<gene>
    <name evidence="4" type="ORF">MU848_13475</name>
</gene>
<dbReference type="PANTHER" id="PTHR43713:SF3">
    <property type="entry name" value="GLUTAMATE-1-SEMIALDEHYDE 2,1-AMINOMUTASE 1, CHLOROPLASTIC-RELATED"/>
    <property type="match status" value="1"/>
</dbReference>
<keyword evidence="4" id="KW-0032">Aminotransferase</keyword>
<accession>A0ABT0DZS9</accession>
<proteinExistence type="inferred from homology"/>
<dbReference type="PANTHER" id="PTHR43713">
    <property type="entry name" value="GLUTAMATE-1-SEMIALDEHYDE 2,1-AMINOMUTASE"/>
    <property type="match status" value="1"/>
</dbReference>
<dbReference type="GO" id="GO:0008483">
    <property type="term" value="F:transaminase activity"/>
    <property type="evidence" value="ECO:0007669"/>
    <property type="project" value="UniProtKB-KW"/>
</dbReference>
<dbReference type="Gene3D" id="3.90.1150.10">
    <property type="entry name" value="Aspartate Aminotransferase, domain 1"/>
    <property type="match status" value="1"/>
</dbReference>
<comment type="caution">
    <text evidence="4">The sequence shown here is derived from an EMBL/GenBank/DDBJ whole genome shotgun (WGS) entry which is preliminary data.</text>
</comment>
<dbReference type="Pfam" id="PF00202">
    <property type="entry name" value="Aminotran_3"/>
    <property type="match status" value="1"/>
</dbReference>
<dbReference type="InterPro" id="IPR015424">
    <property type="entry name" value="PyrdxlP-dep_Trfase"/>
</dbReference>
<dbReference type="InterPro" id="IPR005814">
    <property type="entry name" value="Aminotrans_3"/>
</dbReference>
<dbReference type="InterPro" id="IPR015422">
    <property type="entry name" value="PyrdxlP-dep_Trfase_small"/>
</dbReference>
<reference evidence="4 5" key="1">
    <citation type="submission" date="2022-04" db="EMBL/GenBank/DDBJ databases">
        <authorList>
            <person name="Huq M.A."/>
        </authorList>
    </citation>
    <scope>NUCLEOTIDE SEQUENCE [LARGE SCALE GENOMIC DNA]</scope>
    <source>
        <strain evidence="4 5">MAH-33</strain>
    </source>
</reference>
<keyword evidence="2 3" id="KW-0663">Pyridoxal phosphate</keyword>
<evidence type="ECO:0000256" key="3">
    <source>
        <dbReference type="RuleBase" id="RU003560"/>
    </source>
</evidence>
<comment type="cofactor">
    <cofactor evidence="1">
        <name>pyridoxal 5'-phosphate</name>
        <dbReference type="ChEBI" id="CHEBI:597326"/>
    </cofactor>
</comment>
<dbReference type="SUPFAM" id="SSF53383">
    <property type="entry name" value="PLP-dependent transferases"/>
    <property type="match status" value="1"/>
</dbReference>
<dbReference type="CDD" id="cd00610">
    <property type="entry name" value="OAT_like"/>
    <property type="match status" value="1"/>
</dbReference>
<keyword evidence="4" id="KW-0808">Transferase</keyword>
<name>A0ABT0DZS9_9SPHN</name>
<protein>
    <submittedName>
        <fullName evidence="4">Aspartate aminotransferase family protein</fullName>
    </submittedName>
</protein>
<dbReference type="EMBL" id="JALKHS010000010">
    <property type="protein sequence ID" value="MCK0532595.1"/>
    <property type="molecule type" value="Genomic_DNA"/>
</dbReference>
<comment type="similarity">
    <text evidence="3">Belongs to the class-III pyridoxal-phosphate-dependent aminotransferase family.</text>
</comment>
<evidence type="ECO:0000313" key="5">
    <source>
        <dbReference type="Proteomes" id="UP001203512"/>
    </source>
</evidence>
<dbReference type="RefSeq" id="WP_247233226.1">
    <property type="nucleotide sequence ID" value="NZ_JALKHS010000010.1"/>
</dbReference>
<dbReference type="Proteomes" id="UP001203512">
    <property type="component" value="Unassembled WGS sequence"/>
</dbReference>
<dbReference type="InterPro" id="IPR015421">
    <property type="entry name" value="PyrdxlP-dep_Trfase_major"/>
</dbReference>
<evidence type="ECO:0000256" key="1">
    <source>
        <dbReference type="ARBA" id="ARBA00001933"/>
    </source>
</evidence>
<organism evidence="4 5">
    <name type="scientific">Sphingobium agri</name>
    <dbReference type="NCBI Taxonomy" id="2933566"/>
    <lineage>
        <taxon>Bacteria</taxon>
        <taxon>Pseudomonadati</taxon>
        <taxon>Pseudomonadota</taxon>
        <taxon>Alphaproteobacteria</taxon>
        <taxon>Sphingomonadales</taxon>
        <taxon>Sphingomonadaceae</taxon>
        <taxon>Sphingobium</taxon>
    </lineage>
</organism>
<keyword evidence="5" id="KW-1185">Reference proteome</keyword>
<sequence length="442" mass="47773">MAIWPDEDSQSKRLYERGLKVYPGGITRLVPWLEPFPVYTKIGKGAYVTDVDGTSRLDLLNNFASLIHGHANPAIIEAVSKQLVLGTAYTNPTEVEIELAELLCDRIDTAENVRFSNSGSEAVMSAIKAARAYTGRPAIVKVEGGYHGSYDYAEVSLDTPKEQFTTPPKSVGYAAGVPDRLLEDVYVIPFNDPETAASVIRAHRDRIGAILLDAAPSYLGFTPVSSEFAASLRDLATEIGAVFILDEVISFRLDHGGAQKKFGVKPDLTVLGKIIGGGFPVGALVGSKEVMQVFDHRVGRPLVPWSGTFSANPMTMTAGKVTLELLTPELVAHINMLGDQVRAGLTRAFVSSGFPGQVTGVGSMFKIITHQRPVYDYRSQRHSPAESAAMMELQRMLVLKGFHVSGAGMGFLSTAMVAQDIDNFCAATEECLRQLPHPESGK</sequence>